<dbReference type="InterPro" id="IPR050742">
    <property type="entry name" value="Helicase_Restrict-Modif_Enz"/>
</dbReference>
<dbReference type="NCBIfam" id="TIGR01445">
    <property type="entry name" value="intein_Nterm"/>
    <property type="match status" value="1"/>
</dbReference>
<organism evidence="3 4">
    <name type="scientific">Bacillus phage G</name>
    <dbReference type="NCBI Taxonomy" id="2884420"/>
    <lineage>
        <taxon>Viruses</taxon>
        <taxon>Duplodnaviria</taxon>
        <taxon>Heunggongvirae</taxon>
        <taxon>Uroviricota</taxon>
        <taxon>Caudoviricetes</taxon>
        <taxon>Donellivirus</taxon>
        <taxon>Donellivirus gee</taxon>
    </lineage>
</organism>
<dbReference type="Gene3D" id="3.40.50.300">
    <property type="entry name" value="P-loop containing nucleotide triphosphate hydrolases"/>
    <property type="match status" value="1"/>
</dbReference>
<dbReference type="InterPro" id="IPR006935">
    <property type="entry name" value="Helicase/UvrB_N"/>
</dbReference>
<dbReference type="SMART" id="SM00487">
    <property type="entry name" value="DEXDc"/>
    <property type="match status" value="1"/>
</dbReference>
<dbReference type="KEGG" id="vg:18563436"/>
<evidence type="ECO:0000259" key="2">
    <source>
        <dbReference type="SMART" id="SM00487"/>
    </source>
</evidence>
<name>G3M9W2_9CAUD</name>
<feature type="domain" description="Helicase ATP-binding" evidence="2">
    <location>
        <begin position="102"/>
        <end position="256"/>
    </location>
</feature>
<dbReference type="GeneID" id="18563436"/>
<dbReference type="InterPro" id="IPR014001">
    <property type="entry name" value="Helicase_ATP-bd"/>
</dbReference>
<evidence type="ECO:0000259" key="1">
    <source>
        <dbReference type="SMART" id="SM00306"/>
    </source>
</evidence>
<dbReference type="PROSITE" id="PS50817">
    <property type="entry name" value="INTEIN_N_TER"/>
    <property type="match status" value="1"/>
</dbReference>
<dbReference type="InterPro" id="IPR036844">
    <property type="entry name" value="Hint_dom_sf"/>
</dbReference>
<dbReference type="Proteomes" id="UP000009273">
    <property type="component" value="Segment"/>
</dbReference>
<dbReference type="GO" id="GO:0005524">
    <property type="term" value="F:ATP binding"/>
    <property type="evidence" value="ECO:0007669"/>
    <property type="project" value="InterPro"/>
</dbReference>
<dbReference type="GO" id="GO:0016787">
    <property type="term" value="F:hydrolase activity"/>
    <property type="evidence" value="ECO:0007669"/>
    <property type="project" value="InterPro"/>
</dbReference>
<dbReference type="Pfam" id="PF04851">
    <property type="entry name" value="ResIII"/>
    <property type="match status" value="1"/>
</dbReference>
<dbReference type="EMBL" id="JN638751">
    <property type="protein sequence ID" value="AEO93480.1"/>
    <property type="molecule type" value="Genomic_DNA"/>
</dbReference>
<dbReference type="GO" id="GO:0016539">
    <property type="term" value="P:intein-mediated protein splicing"/>
    <property type="evidence" value="ECO:0007669"/>
    <property type="project" value="InterPro"/>
</dbReference>
<keyword evidence="4" id="KW-1185">Reference proteome</keyword>
<gene>
    <name evidence="3" type="primary">221</name>
    <name evidence="3" type="ORF">G_221</name>
</gene>
<protein>
    <submittedName>
        <fullName evidence="3">Gp221</fullName>
    </submittedName>
</protein>
<dbReference type="Gene3D" id="2.170.16.10">
    <property type="entry name" value="Hedgehog/Intein (Hint) domain"/>
    <property type="match status" value="1"/>
</dbReference>
<reference evidence="3 4" key="1">
    <citation type="submission" date="2011-09" db="EMBL/GenBank/DDBJ databases">
        <authorList>
            <person name="Pope W.H."/>
            <person name="Pedulla M.L."/>
            <person name="Ford M.E."/>
            <person name="Peebles C.L."/>
            <person name="Hatfull G.H."/>
            <person name="Hendrix R.W."/>
        </authorList>
    </citation>
    <scope>NUCLEOTIDE SEQUENCE [LARGE SCALE GENOMIC DNA]</scope>
    <source>
        <strain evidence="3">G</strain>
    </source>
</reference>
<dbReference type="InterPro" id="IPR003587">
    <property type="entry name" value="Hint_dom_N"/>
</dbReference>
<dbReference type="GO" id="GO:0003677">
    <property type="term" value="F:DNA binding"/>
    <property type="evidence" value="ECO:0007669"/>
    <property type="project" value="InterPro"/>
</dbReference>
<dbReference type="InterPro" id="IPR027417">
    <property type="entry name" value="P-loop_NTPase"/>
</dbReference>
<dbReference type="OrthoDB" id="2008at10239"/>
<dbReference type="CDD" id="cd00081">
    <property type="entry name" value="Hint"/>
    <property type="match status" value="1"/>
</dbReference>
<dbReference type="SUPFAM" id="SSF52540">
    <property type="entry name" value="P-loop containing nucleoside triphosphate hydrolases"/>
    <property type="match status" value="1"/>
</dbReference>
<dbReference type="PANTHER" id="PTHR47396:SF1">
    <property type="entry name" value="ATP-DEPENDENT HELICASE IRC3-RELATED"/>
    <property type="match status" value="1"/>
</dbReference>
<dbReference type="SMART" id="SM00306">
    <property type="entry name" value="HintN"/>
    <property type="match status" value="1"/>
</dbReference>
<dbReference type="InterPro" id="IPR006141">
    <property type="entry name" value="Intein_N"/>
</dbReference>
<dbReference type="RefSeq" id="YP_009015524.1">
    <property type="nucleotide sequence ID" value="NC_023719.1"/>
</dbReference>
<proteinExistence type="predicted"/>
<accession>G3M9W2</accession>
<dbReference type="SUPFAM" id="SSF51294">
    <property type="entry name" value="Hedgehog/intein (Hint) domain"/>
    <property type="match status" value="1"/>
</dbReference>
<sequence>MSNKVHIILDNVYAKIIGATKDIEHAIWNELSFLVEEFGQEHPRRRHLFNRKTKKTYTGLVPYVERILKEMHVDYDIVDSRDIPEKNADFKLAEFVDDAKTIPLTFRPYQKEIVDRCEPRECLQAATGAGKTFMMAAIIEKFNVKPVLVFADKMSLVTQIKEEFEKFLGIEIGIIGGGVKEVRDITICSVQSMLKEDEMLKEAKMIMFDECLSYDSKVLMPNGSYEEIGKLVEQKYEGLVMSYNHKAGKMEPKKVVSHSKTLLSQNNKKFMKLTVKKANGEKEVIECTDNHRIWSEDSKKYIHARDLVKGQQVVTTKGSSENG</sequence>
<evidence type="ECO:0000313" key="4">
    <source>
        <dbReference type="Proteomes" id="UP000009273"/>
    </source>
</evidence>
<dbReference type="PANTHER" id="PTHR47396">
    <property type="entry name" value="TYPE I RESTRICTION ENZYME ECOKI R PROTEIN"/>
    <property type="match status" value="1"/>
</dbReference>
<evidence type="ECO:0000313" key="3">
    <source>
        <dbReference type="EMBL" id="AEO93480.1"/>
    </source>
</evidence>
<feature type="domain" description="Hint" evidence="1">
    <location>
        <begin position="209"/>
        <end position="317"/>
    </location>
</feature>